<dbReference type="Proteomes" id="UP000295547">
    <property type="component" value="Unassembled WGS sequence"/>
</dbReference>
<dbReference type="EMBL" id="SMBK01000013">
    <property type="protein sequence ID" value="TCU34187.1"/>
    <property type="molecule type" value="Genomic_DNA"/>
</dbReference>
<keyword evidence="2 5" id="KW-0812">Transmembrane</keyword>
<evidence type="ECO:0000313" key="7">
    <source>
        <dbReference type="EMBL" id="TCU34187.1"/>
    </source>
</evidence>
<feature type="transmembrane region" description="Helical" evidence="5">
    <location>
        <begin position="63"/>
        <end position="83"/>
    </location>
</feature>
<evidence type="ECO:0000256" key="2">
    <source>
        <dbReference type="ARBA" id="ARBA00022692"/>
    </source>
</evidence>
<organism evidence="7 8">
    <name type="scientific">Rhizobium azibense</name>
    <dbReference type="NCBI Taxonomy" id="1136135"/>
    <lineage>
        <taxon>Bacteria</taxon>
        <taxon>Pseudomonadati</taxon>
        <taxon>Pseudomonadota</taxon>
        <taxon>Alphaproteobacteria</taxon>
        <taxon>Hyphomicrobiales</taxon>
        <taxon>Rhizobiaceae</taxon>
        <taxon>Rhizobium/Agrobacterium group</taxon>
        <taxon>Rhizobium</taxon>
    </lineage>
</organism>
<dbReference type="GO" id="GO:0032259">
    <property type="term" value="P:methylation"/>
    <property type="evidence" value="ECO:0007669"/>
    <property type="project" value="UniProtKB-KW"/>
</dbReference>
<dbReference type="Pfam" id="PF04191">
    <property type="entry name" value="PEMT"/>
    <property type="match status" value="1"/>
</dbReference>
<feature type="transmembrane region" description="Helical" evidence="5">
    <location>
        <begin position="36"/>
        <end position="56"/>
    </location>
</feature>
<comment type="subcellular location">
    <subcellularLocation>
        <location evidence="1">Endomembrane system</location>
        <topology evidence="1">Multi-pass membrane protein</topology>
    </subcellularLocation>
</comment>
<dbReference type="Gene3D" id="1.20.120.1630">
    <property type="match status" value="1"/>
</dbReference>
<gene>
    <name evidence="7" type="ORF">EV129_113172</name>
    <name evidence="6" type="ORF">EV130_11767</name>
</gene>
<dbReference type="PANTHER" id="PTHR12714:SF24">
    <property type="entry name" value="SLR1182 PROTEIN"/>
    <property type="match status" value="1"/>
</dbReference>
<dbReference type="GO" id="GO:0012505">
    <property type="term" value="C:endomembrane system"/>
    <property type="evidence" value="ECO:0007669"/>
    <property type="project" value="UniProtKB-SubCell"/>
</dbReference>
<evidence type="ECO:0000256" key="1">
    <source>
        <dbReference type="ARBA" id="ARBA00004127"/>
    </source>
</evidence>
<keyword evidence="7" id="KW-0489">Methyltransferase</keyword>
<dbReference type="InterPro" id="IPR007318">
    <property type="entry name" value="Phopholipid_MeTrfase"/>
</dbReference>
<keyword evidence="4 5" id="KW-0472">Membrane</keyword>
<evidence type="ECO:0000313" key="9">
    <source>
        <dbReference type="Proteomes" id="UP000295547"/>
    </source>
</evidence>
<keyword evidence="9" id="KW-1185">Reference proteome</keyword>
<evidence type="ECO:0000256" key="3">
    <source>
        <dbReference type="ARBA" id="ARBA00022989"/>
    </source>
</evidence>
<protein>
    <submittedName>
        <fullName evidence="7">Protein-S-isoprenylcysteine O-methyltransferase Ste14</fullName>
    </submittedName>
</protein>
<keyword evidence="3 5" id="KW-1133">Transmembrane helix</keyword>
<dbReference type="PANTHER" id="PTHR12714">
    <property type="entry name" value="PROTEIN-S ISOPRENYLCYSTEINE O-METHYLTRANSFERASE"/>
    <property type="match status" value="1"/>
</dbReference>
<evidence type="ECO:0000256" key="4">
    <source>
        <dbReference type="ARBA" id="ARBA00023136"/>
    </source>
</evidence>
<name>A0A4R3RIB2_9HYPH</name>
<dbReference type="Proteomes" id="UP000295507">
    <property type="component" value="Unassembled WGS sequence"/>
</dbReference>
<dbReference type="GO" id="GO:0008168">
    <property type="term" value="F:methyltransferase activity"/>
    <property type="evidence" value="ECO:0007669"/>
    <property type="project" value="UniProtKB-KW"/>
</dbReference>
<accession>A0A4R3RIB2</accession>
<feature type="transmembrane region" description="Helical" evidence="5">
    <location>
        <begin position="133"/>
        <end position="151"/>
    </location>
</feature>
<dbReference type="EMBL" id="SMBJ01000017">
    <property type="protein sequence ID" value="TCU16814.1"/>
    <property type="molecule type" value="Genomic_DNA"/>
</dbReference>
<evidence type="ECO:0000313" key="8">
    <source>
        <dbReference type="Proteomes" id="UP000295507"/>
    </source>
</evidence>
<evidence type="ECO:0000256" key="5">
    <source>
        <dbReference type="SAM" id="Phobius"/>
    </source>
</evidence>
<evidence type="ECO:0000313" key="6">
    <source>
        <dbReference type="EMBL" id="TCU16814.1"/>
    </source>
</evidence>
<reference evidence="8 9" key="1">
    <citation type="submission" date="2019-03" db="EMBL/GenBank/DDBJ databases">
        <title>Genomic Encyclopedia of Type Strains, Phase IV (KMG-V): Genome sequencing to study the core and pangenomes of soil and plant-associated prokaryotes.</title>
        <authorList>
            <person name="Whitman W."/>
        </authorList>
    </citation>
    <scope>NUCLEOTIDE SEQUENCE [LARGE SCALE GENOMIC DNA]</scope>
    <source>
        <strain evidence="6 9">Gr42</strain>
        <strain evidence="7 8">IE4868</strain>
    </source>
</reference>
<keyword evidence="7" id="KW-0808">Transferase</keyword>
<sequence>MKGYSVSQWSAAPKDNEGSSMNAYRSKPLKFPWPPVLYGLTFLSAFLLGDIAAFPLPRMHTAFGWIIGAALTVAAVSLDMWAIKTLLESGTTIMPHRATSHHVTRGPFRYTRNPIYLGYTLATIAFGLMTGNSWFFVVAAFAAIVTTVLAIRREERHLQARFGCDFESYCRRTRRWI</sequence>
<comment type="caution">
    <text evidence="7">The sequence shown here is derived from an EMBL/GenBank/DDBJ whole genome shotgun (WGS) entry which is preliminary data.</text>
</comment>
<dbReference type="AlphaFoldDB" id="A0A4R3RIB2"/>
<proteinExistence type="predicted"/>